<dbReference type="Gene3D" id="1.10.510.10">
    <property type="entry name" value="Transferase(Phosphotransferase) domain 1"/>
    <property type="match status" value="1"/>
</dbReference>
<dbReference type="InterPro" id="IPR011009">
    <property type="entry name" value="Kinase-like_dom_sf"/>
</dbReference>
<dbReference type="Pfam" id="PF08263">
    <property type="entry name" value="LRRNT_2"/>
    <property type="match status" value="1"/>
</dbReference>
<evidence type="ECO:0000256" key="19">
    <source>
        <dbReference type="ARBA" id="ARBA00047899"/>
    </source>
</evidence>
<evidence type="ECO:0000256" key="15">
    <source>
        <dbReference type="ARBA" id="ARBA00022989"/>
    </source>
</evidence>
<dbReference type="GO" id="GO:0004674">
    <property type="term" value="F:protein serine/threonine kinase activity"/>
    <property type="evidence" value="ECO:0007669"/>
    <property type="project" value="UniProtKB-KW"/>
</dbReference>
<dbReference type="GO" id="GO:0005886">
    <property type="term" value="C:plasma membrane"/>
    <property type="evidence" value="ECO:0007669"/>
    <property type="project" value="UniProtKB-SubCell"/>
</dbReference>
<comment type="caution">
    <text evidence="24">The sequence shown here is derived from an EMBL/GenBank/DDBJ whole genome shotgun (WGS) entry which is preliminary data.</text>
</comment>
<keyword evidence="6" id="KW-0597">Phosphoprotein</keyword>
<dbReference type="InterPro" id="IPR017441">
    <property type="entry name" value="Protein_kinase_ATP_BS"/>
</dbReference>
<dbReference type="EC" id="2.7.11.1" evidence="3"/>
<evidence type="ECO:0000256" key="14">
    <source>
        <dbReference type="ARBA" id="ARBA00022840"/>
    </source>
</evidence>
<comment type="catalytic activity">
    <reaction evidence="19">
        <text>L-threonyl-[protein] + ATP = O-phospho-L-threonyl-[protein] + ADP + H(+)</text>
        <dbReference type="Rhea" id="RHEA:46608"/>
        <dbReference type="Rhea" id="RHEA-COMP:11060"/>
        <dbReference type="Rhea" id="RHEA-COMP:11605"/>
        <dbReference type="ChEBI" id="CHEBI:15378"/>
        <dbReference type="ChEBI" id="CHEBI:30013"/>
        <dbReference type="ChEBI" id="CHEBI:30616"/>
        <dbReference type="ChEBI" id="CHEBI:61977"/>
        <dbReference type="ChEBI" id="CHEBI:456216"/>
        <dbReference type="EC" id="2.7.11.1"/>
    </reaction>
</comment>
<evidence type="ECO:0000256" key="18">
    <source>
        <dbReference type="ARBA" id="ARBA00023180"/>
    </source>
</evidence>
<evidence type="ECO:0000313" key="24">
    <source>
        <dbReference type="EMBL" id="KAJ7947117.1"/>
    </source>
</evidence>
<sequence>MQRLNYSSFSIFAFSLQCCCLVAFCIAMSKTNFTTDQSALFSLRTSIITLDPHNILATNWSTNTSLCNWIGITCGVRHQRVRALILTNMGLSGTIPPQLGNLSFLVELDLSNNSFHGNLPKQLGSLRRLKHLNFGYNQLSGDIPPGIGNLHELQHLILKNNNFSGSIPLSLCNMSKLETLNWNENLIEGYIPLQIGRIPKLKILRIGGNRLLGSIPLTISNISTLEEISLFQNSFSGHLPKEISALPCLRIIYLDHNHISGTIPSVIFNMSTLQEIDFGSNNLTGTVPLDICRGLTKLESFFLDENGFTGQIPSSWRGCKGLKKLVLSRNSFTGYIPGGIGNLTKLFGLDLSENNMKGFCNLKGNIPQEIGNLSGLISLGLSGNDIEGQIPTTIKDLLHMQGLDLGENKLDGPIPDEICQMENLVELNLNNNKLSGPVPSCVGMLTSLRYLYLDSNNFTSKIPSTLWALENILDLDFSLNAFDGYLPPEIQNLKVVTQLNLSWNRISGTIPSTIGGLQRLEFLSLAHNHLQGSIPESIGSMLSIKFLDMSHNILSGLIPTSLELLIYMEYFNVSYNKLQGEIPNGGPFVNFTAQSFIMNDALCGRPDLQVPPCKKGDKKRWTTRLLLLECIVPIIVSAILLGSCVMLVYCRRKNTGDTTENEISTLGVPRRVSYYELLQSTNRFDHSNLLGIGSFGSVFKGRLSNGMLIAVKVFDLDLETGPRSFDVECEAMRKLRHRNLIKIISSCSNVDFKALVMEFMPNGSLEKWLYSHNCSLDFQQRLDIMIDVASALEYLHLGFPTPVIHCDLKPSNILLDEDMVAHVADFGIAKLLDEGQSRTHTNTLATLGYIAPEYGAKGVVSTKGDVYSFGIMLMEIFTRMRPTDDMFGGELSLKSWVNESMPHSTIQVMDSNLLNGEEQNTSAKELSTSSIMQLALNCCADLAEERINMKDALVSLNKIRTKFMEMLLGD</sequence>
<evidence type="ECO:0000256" key="4">
    <source>
        <dbReference type="ARBA" id="ARBA00022475"/>
    </source>
</evidence>
<keyword evidence="16 22" id="KW-0472">Membrane</keyword>
<dbReference type="KEGG" id="qsa:O6P43_031964"/>
<keyword evidence="15 22" id="KW-1133">Transmembrane helix</keyword>
<dbReference type="InterPro" id="IPR013210">
    <property type="entry name" value="LRR_N_plant-typ"/>
</dbReference>
<dbReference type="Pfam" id="PF07714">
    <property type="entry name" value="PK_Tyr_Ser-Thr"/>
    <property type="match status" value="1"/>
</dbReference>
<evidence type="ECO:0000256" key="21">
    <source>
        <dbReference type="PROSITE-ProRule" id="PRU10141"/>
    </source>
</evidence>
<evidence type="ECO:0000256" key="16">
    <source>
        <dbReference type="ARBA" id="ARBA00023136"/>
    </source>
</evidence>
<keyword evidence="8" id="KW-0808">Transferase</keyword>
<evidence type="ECO:0000259" key="23">
    <source>
        <dbReference type="PROSITE" id="PS50011"/>
    </source>
</evidence>
<dbReference type="Gene3D" id="3.80.10.10">
    <property type="entry name" value="Ribonuclease Inhibitor"/>
    <property type="match status" value="4"/>
</dbReference>
<dbReference type="PROSITE" id="PS50011">
    <property type="entry name" value="PROTEIN_KINASE_DOM"/>
    <property type="match status" value="1"/>
</dbReference>
<dbReference type="InterPro" id="IPR008271">
    <property type="entry name" value="Ser/Thr_kinase_AS"/>
</dbReference>
<keyword evidence="13 24" id="KW-0418">Kinase</keyword>
<dbReference type="SUPFAM" id="SSF56112">
    <property type="entry name" value="Protein kinase-like (PK-like)"/>
    <property type="match status" value="1"/>
</dbReference>
<evidence type="ECO:0000256" key="9">
    <source>
        <dbReference type="ARBA" id="ARBA00022692"/>
    </source>
</evidence>
<keyword evidence="7" id="KW-0433">Leucine-rich repeat</keyword>
<dbReference type="Proteomes" id="UP001163823">
    <property type="component" value="Chromosome 13"/>
</dbReference>
<evidence type="ECO:0000313" key="25">
    <source>
        <dbReference type="Proteomes" id="UP001163823"/>
    </source>
</evidence>
<evidence type="ECO:0000256" key="5">
    <source>
        <dbReference type="ARBA" id="ARBA00022527"/>
    </source>
</evidence>
<keyword evidence="10" id="KW-0732">Signal</keyword>
<feature type="binding site" evidence="21">
    <location>
        <position position="712"/>
    </location>
    <ligand>
        <name>ATP</name>
        <dbReference type="ChEBI" id="CHEBI:30616"/>
    </ligand>
</feature>
<keyword evidence="4" id="KW-1003">Cell membrane</keyword>
<dbReference type="InterPro" id="IPR032675">
    <property type="entry name" value="LRR_dom_sf"/>
</dbReference>
<evidence type="ECO:0000256" key="13">
    <source>
        <dbReference type="ARBA" id="ARBA00022777"/>
    </source>
</evidence>
<evidence type="ECO:0000256" key="8">
    <source>
        <dbReference type="ARBA" id="ARBA00022679"/>
    </source>
</evidence>
<evidence type="ECO:0000256" key="10">
    <source>
        <dbReference type="ARBA" id="ARBA00022729"/>
    </source>
</evidence>
<evidence type="ECO:0000256" key="20">
    <source>
        <dbReference type="ARBA" id="ARBA00048679"/>
    </source>
</evidence>
<dbReference type="InterPro" id="IPR000719">
    <property type="entry name" value="Prot_kinase_dom"/>
</dbReference>
<reference evidence="24" key="1">
    <citation type="journal article" date="2023" name="Science">
        <title>Elucidation of the pathway for biosynthesis of saponin adjuvants from the soapbark tree.</title>
        <authorList>
            <person name="Reed J."/>
            <person name="Orme A."/>
            <person name="El-Demerdash A."/>
            <person name="Owen C."/>
            <person name="Martin L.B.B."/>
            <person name="Misra R.C."/>
            <person name="Kikuchi S."/>
            <person name="Rejzek M."/>
            <person name="Martin A.C."/>
            <person name="Harkess A."/>
            <person name="Leebens-Mack J."/>
            <person name="Louveau T."/>
            <person name="Stephenson M.J."/>
            <person name="Osbourn A."/>
        </authorList>
    </citation>
    <scope>NUCLEOTIDE SEQUENCE</scope>
    <source>
        <strain evidence="24">S10</strain>
    </source>
</reference>
<dbReference type="EMBL" id="JARAOO010000013">
    <property type="protein sequence ID" value="KAJ7947117.1"/>
    <property type="molecule type" value="Genomic_DNA"/>
</dbReference>
<comment type="similarity">
    <text evidence="2">Belongs to the protein kinase superfamily. Ser/Thr protein kinase family.</text>
</comment>
<keyword evidence="9 22" id="KW-0812">Transmembrane</keyword>
<keyword evidence="25" id="KW-1185">Reference proteome</keyword>
<dbReference type="InterPro" id="IPR003591">
    <property type="entry name" value="Leu-rich_rpt_typical-subtyp"/>
</dbReference>
<dbReference type="GO" id="GO:0033612">
    <property type="term" value="F:receptor serine/threonine kinase binding"/>
    <property type="evidence" value="ECO:0007669"/>
    <property type="project" value="TreeGrafter"/>
</dbReference>
<keyword evidence="5" id="KW-0723">Serine/threonine-protein kinase</keyword>
<dbReference type="InterPro" id="IPR001245">
    <property type="entry name" value="Ser-Thr/Tyr_kinase_cat_dom"/>
</dbReference>
<dbReference type="FunFam" id="3.80.10.10:FF:000095">
    <property type="entry name" value="LRR receptor-like serine/threonine-protein kinase GSO1"/>
    <property type="match status" value="2"/>
</dbReference>
<dbReference type="GO" id="GO:0005524">
    <property type="term" value="F:ATP binding"/>
    <property type="evidence" value="ECO:0007669"/>
    <property type="project" value="UniProtKB-UniRule"/>
</dbReference>
<keyword evidence="18" id="KW-0325">Glycoprotein</keyword>
<accession>A0AAD7KWH6</accession>
<proteinExistence type="inferred from homology"/>
<feature type="domain" description="Protein kinase" evidence="23">
    <location>
        <begin position="684"/>
        <end position="964"/>
    </location>
</feature>
<dbReference type="Gene3D" id="3.30.200.20">
    <property type="entry name" value="Phosphorylase Kinase, domain 1"/>
    <property type="match status" value="1"/>
</dbReference>
<keyword evidence="12 21" id="KW-0547">Nucleotide-binding</keyword>
<dbReference type="PROSITE" id="PS00108">
    <property type="entry name" value="PROTEIN_KINASE_ST"/>
    <property type="match status" value="1"/>
</dbReference>
<feature type="transmembrane region" description="Helical" evidence="22">
    <location>
        <begin position="6"/>
        <end position="27"/>
    </location>
</feature>
<dbReference type="InterPro" id="IPR050647">
    <property type="entry name" value="Plant_LRR-RLKs"/>
</dbReference>
<evidence type="ECO:0000256" key="2">
    <source>
        <dbReference type="ARBA" id="ARBA00008684"/>
    </source>
</evidence>
<dbReference type="PROSITE" id="PS00107">
    <property type="entry name" value="PROTEIN_KINASE_ATP"/>
    <property type="match status" value="1"/>
</dbReference>
<dbReference type="PANTHER" id="PTHR48056:SF73">
    <property type="entry name" value="LRR RECEPTOR-LIKE SERINE_THREONINE-PROTEIN KINASE EFR"/>
    <property type="match status" value="1"/>
</dbReference>
<dbReference type="InterPro" id="IPR001611">
    <property type="entry name" value="Leu-rich_rpt"/>
</dbReference>
<dbReference type="PANTHER" id="PTHR48056">
    <property type="entry name" value="LRR RECEPTOR-LIKE SERINE/THREONINE-PROTEIN KINASE-RELATED"/>
    <property type="match status" value="1"/>
</dbReference>
<dbReference type="SUPFAM" id="SSF52058">
    <property type="entry name" value="L domain-like"/>
    <property type="match status" value="2"/>
</dbReference>
<dbReference type="FunFam" id="3.80.10.10:FF:000383">
    <property type="entry name" value="Leucine-rich repeat receptor protein kinase EMS1"/>
    <property type="match status" value="1"/>
</dbReference>
<evidence type="ECO:0000256" key="1">
    <source>
        <dbReference type="ARBA" id="ARBA00004162"/>
    </source>
</evidence>
<dbReference type="Pfam" id="PF13855">
    <property type="entry name" value="LRR_8"/>
    <property type="match status" value="3"/>
</dbReference>
<name>A0AAD7KWH6_QUISA</name>
<evidence type="ECO:0000256" key="11">
    <source>
        <dbReference type="ARBA" id="ARBA00022737"/>
    </source>
</evidence>
<protein>
    <recommendedName>
        <fullName evidence="3">non-specific serine/threonine protein kinase</fullName>
        <ecNumber evidence="3">2.7.11.1</ecNumber>
    </recommendedName>
</protein>
<comment type="subcellular location">
    <subcellularLocation>
        <location evidence="1">Cell membrane</location>
        <topology evidence="1">Single-pass membrane protein</topology>
    </subcellularLocation>
</comment>
<evidence type="ECO:0000256" key="3">
    <source>
        <dbReference type="ARBA" id="ARBA00012513"/>
    </source>
</evidence>
<keyword evidence="17 24" id="KW-0675">Receptor</keyword>
<dbReference type="AlphaFoldDB" id="A0AAD7KWH6"/>
<evidence type="ECO:0000256" key="6">
    <source>
        <dbReference type="ARBA" id="ARBA00022553"/>
    </source>
</evidence>
<evidence type="ECO:0000256" key="17">
    <source>
        <dbReference type="ARBA" id="ARBA00023170"/>
    </source>
</evidence>
<gene>
    <name evidence="24" type="ORF">O6P43_031964</name>
</gene>
<dbReference type="SMART" id="SM00369">
    <property type="entry name" value="LRR_TYP"/>
    <property type="match status" value="6"/>
</dbReference>
<dbReference type="FunFam" id="1.10.510.10:FF:000358">
    <property type="entry name" value="Putative leucine-rich repeat receptor-like serine/threonine-protein kinase"/>
    <property type="match status" value="1"/>
</dbReference>
<dbReference type="SMART" id="SM00220">
    <property type="entry name" value="S_TKc"/>
    <property type="match status" value="1"/>
</dbReference>
<dbReference type="Pfam" id="PF00560">
    <property type="entry name" value="LRR_1"/>
    <property type="match status" value="7"/>
</dbReference>
<keyword evidence="14 21" id="KW-0067">ATP-binding</keyword>
<organism evidence="24 25">
    <name type="scientific">Quillaja saponaria</name>
    <name type="common">Soap bark tree</name>
    <dbReference type="NCBI Taxonomy" id="32244"/>
    <lineage>
        <taxon>Eukaryota</taxon>
        <taxon>Viridiplantae</taxon>
        <taxon>Streptophyta</taxon>
        <taxon>Embryophyta</taxon>
        <taxon>Tracheophyta</taxon>
        <taxon>Spermatophyta</taxon>
        <taxon>Magnoliopsida</taxon>
        <taxon>eudicotyledons</taxon>
        <taxon>Gunneridae</taxon>
        <taxon>Pentapetalae</taxon>
        <taxon>rosids</taxon>
        <taxon>fabids</taxon>
        <taxon>Fabales</taxon>
        <taxon>Quillajaceae</taxon>
        <taxon>Quillaja</taxon>
    </lineage>
</organism>
<evidence type="ECO:0000256" key="22">
    <source>
        <dbReference type="SAM" id="Phobius"/>
    </source>
</evidence>
<comment type="catalytic activity">
    <reaction evidence="20">
        <text>L-seryl-[protein] + ATP = O-phospho-L-seryl-[protein] + ADP + H(+)</text>
        <dbReference type="Rhea" id="RHEA:17989"/>
        <dbReference type="Rhea" id="RHEA-COMP:9863"/>
        <dbReference type="Rhea" id="RHEA-COMP:11604"/>
        <dbReference type="ChEBI" id="CHEBI:15378"/>
        <dbReference type="ChEBI" id="CHEBI:29999"/>
        <dbReference type="ChEBI" id="CHEBI:30616"/>
        <dbReference type="ChEBI" id="CHEBI:83421"/>
        <dbReference type="ChEBI" id="CHEBI:456216"/>
        <dbReference type="EC" id="2.7.11.1"/>
    </reaction>
</comment>
<keyword evidence="11" id="KW-0677">Repeat</keyword>
<dbReference type="FunFam" id="3.30.200.20:FF:000661">
    <property type="entry name" value="Serine-threonine protein kinase plant-type"/>
    <property type="match status" value="1"/>
</dbReference>
<evidence type="ECO:0000256" key="12">
    <source>
        <dbReference type="ARBA" id="ARBA00022741"/>
    </source>
</evidence>
<evidence type="ECO:0000256" key="7">
    <source>
        <dbReference type="ARBA" id="ARBA00022614"/>
    </source>
</evidence>